<accession>A0A5S5DCL9</accession>
<organism evidence="1 2">
    <name type="scientific">Sphingobacterium allocomposti</name>
    <dbReference type="NCBI Taxonomy" id="415956"/>
    <lineage>
        <taxon>Bacteria</taxon>
        <taxon>Pseudomonadati</taxon>
        <taxon>Bacteroidota</taxon>
        <taxon>Sphingobacteriia</taxon>
        <taxon>Sphingobacteriales</taxon>
        <taxon>Sphingobacteriaceae</taxon>
        <taxon>Sphingobacterium</taxon>
    </lineage>
</organism>
<reference evidence="1 2" key="1">
    <citation type="submission" date="2019-07" db="EMBL/GenBank/DDBJ databases">
        <title>Genomic Encyclopedia of Archaeal and Bacterial Type Strains, Phase II (KMG-II): from individual species to whole genera.</title>
        <authorList>
            <person name="Goeker M."/>
        </authorList>
    </citation>
    <scope>NUCLEOTIDE SEQUENCE [LARGE SCALE GENOMIC DNA]</scope>
    <source>
        <strain evidence="1 2">DSM 18850</strain>
    </source>
</reference>
<sequence length="157" mass="18741">MEWTERLKTYNEKYGFESDAKRYGFDFNPERLLIRNEALRQADRDLYEAYLREKFPVEAPLELEQFDLVLANLLRLNNYEAERFFRMKGVNLLRSDIWYQGEDAIFTALQVAEDDIVLLTEGMDTEKIENHVFPEQVLNRAFVWVDGTQLADFERVE</sequence>
<name>A0A5S5DCL9_9SPHI</name>
<protein>
    <submittedName>
        <fullName evidence="1">Uncharacterized protein</fullName>
    </submittedName>
</protein>
<dbReference type="AlphaFoldDB" id="A0A5S5DCL9"/>
<comment type="caution">
    <text evidence="1">The sequence shown here is derived from an EMBL/GenBank/DDBJ whole genome shotgun (WGS) entry which is preliminary data.</text>
</comment>
<proteinExistence type="predicted"/>
<gene>
    <name evidence="1" type="ORF">BC792_11644</name>
</gene>
<dbReference type="EMBL" id="VNHX01000016">
    <property type="protein sequence ID" value="TYP92442.1"/>
    <property type="molecule type" value="Genomic_DNA"/>
</dbReference>
<dbReference type="Proteomes" id="UP000325105">
    <property type="component" value="Unassembled WGS sequence"/>
</dbReference>
<evidence type="ECO:0000313" key="2">
    <source>
        <dbReference type="Proteomes" id="UP000325105"/>
    </source>
</evidence>
<keyword evidence="2" id="KW-1185">Reference proteome</keyword>
<evidence type="ECO:0000313" key="1">
    <source>
        <dbReference type="EMBL" id="TYP92442.1"/>
    </source>
</evidence>